<keyword evidence="6" id="KW-0432">Leucine biosynthesis</keyword>
<evidence type="ECO:0000256" key="2">
    <source>
        <dbReference type="ARBA" id="ARBA00001966"/>
    </source>
</evidence>
<dbReference type="HOGENOM" id="CLU_1915194_0_0_11"/>
<dbReference type="EMBL" id="AE017283">
    <property type="protein sequence ID" value="AAT83115.1"/>
    <property type="molecule type" value="Genomic_DNA"/>
</dbReference>
<evidence type="ECO:0000256" key="1">
    <source>
        <dbReference type="ARBA" id="ARBA00000491"/>
    </source>
</evidence>
<dbReference type="Pfam" id="PF00330">
    <property type="entry name" value="Aconitase"/>
    <property type="match status" value="1"/>
</dbReference>
<name>Q6A800_CUTAK</name>
<dbReference type="Gene3D" id="3.30.499.10">
    <property type="entry name" value="Aconitase, domain 3"/>
    <property type="match status" value="1"/>
</dbReference>
<dbReference type="GO" id="GO:0009098">
    <property type="term" value="P:L-leucine biosynthetic process"/>
    <property type="evidence" value="ECO:0007669"/>
    <property type="project" value="UniProtKB-KW"/>
</dbReference>
<dbReference type="PRINTS" id="PR00415">
    <property type="entry name" value="ACONITASE"/>
</dbReference>
<protein>
    <recommendedName>
        <fullName evidence="5">3-isopropylmalate dehydratase</fullName>
        <ecNumber evidence="5">4.2.1.33</ecNumber>
    </recommendedName>
</protein>
<dbReference type="InterPro" id="IPR036008">
    <property type="entry name" value="Aconitase_4Fe-4S_dom"/>
</dbReference>
<dbReference type="InterPro" id="IPR001030">
    <property type="entry name" value="Acoase/IPM_deHydtase_lsu_aba"/>
</dbReference>
<evidence type="ECO:0000256" key="9">
    <source>
        <dbReference type="ARBA" id="ARBA00022723"/>
    </source>
</evidence>
<dbReference type="eggNOG" id="COG0065">
    <property type="taxonomic scope" value="Bacteria"/>
</dbReference>
<comment type="cofactor">
    <cofactor evidence="2">
        <name>[4Fe-4S] cluster</name>
        <dbReference type="ChEBI" id="CHEBI:49883"/>
    </cofactor>
</comment>
<dbReference type="SUPFAM" id="SSF53732">
    <property type="entry name" value="Aconitase iron-sulfur domain"/>
    <property type="match status" value="1"/>
</dbReference>
<evidence type="ECO:0000256" key="12">
    <source>
        <dbReference type="ARBA" id="ARBA00023239"/>
    </source>
</evidence>
<dbReference type="GO" id="GO:0003861">
    <property type="term" value="F:3-isopropylmalate dehydratase activity"/>
    <property type="evidence" value="ECO:0007669"/>
    <property type="project" value="UniProtKB-EC"/>
</dbReference>
<evidence type="ECO:0000256" key="4">
    <source>
        <dbReference type="ARBA" id="ARBA00004729"/>
    </source>
</evidence>
<comment type="pathway">
    <text evidence="4">Amino-acid biosynthesis; L-leucine biosynthesis; L-leucine from 3-methyl-2-oxobutanoate: step 2/4.</text>
</comment>
<keyword evidence="7" id="KW-0004">4Fe-4S</keyword>
<evidence type="ECO:0000256" key="13">
    <source>
        <dbReference type="ARBA" id="ARBA00023304"/>
    </source>
</evidence>
<comment type="function">
    <text evidence="3">Catalyzes the isomerization between 2-isopropylmalate and 3-isopropylmalate, via the formation of 2-isopropylmaleate.</text>
</comment>
<evidence type="ECO:0000256" key="6">
    <source>
        <dbReference type="ARBA" id="ARBA00022430"/>
    </source>
</evidence>
<evidence type="ECO:0000256" key="10">
    <source>
        <dbReference type="ARBA" id="ARBA00023004"/>
    </source>
</evidence>
<proteinExistence type="predicted"/>
<dbReference type="Proteomes" id="UP000000603">
    <property type="component" value="Chromosome"/>
</dbReference>
<keyword evidence="10" id="KW-0408">Iron</keyword>
<evidence type="ECO:0000256" key="5">
    <source>
        <dbReference type="ARBA" id="ARBA00011998"/>
    </source>
</evidence>
<evidence type="ECO:0000256" key="11">
    <source>
        <dbReference type="ARBA" id="ARBA00023014"/>
    </source>
</evidence>
<keyword evidence="9" id="KW-0479">Metal-binding</keyword>
<dbReference type="AlphaFoldDB" id="Q6A800"/>
<dbReference type="EC" id="4.2.1.33" evidence="5"/>
<reference evidence="15 16" key="1">
    <citation type="journal article" date="2004" name="Science">
        <title>The complete genome sequence of Propionibacterium acnes, a commensal of human skin.</title>
        <authorList>
            <person name="Bruggemann H."/>
            <person name="Henne A."/>
            <person name="Hoster F."/>
            <person name="Liesegang H."/>
            <person name="Wiezer A."/>
            <person name="Strittmatter A."/>
            <person name="Hujer S."/>
            <person name="Durre P."/>
            <person name="Gottschalk G."/>
        </authorList>
    </citation>
    <scope>NUCLEOTIDE SEQUENCE [LARGE SCALE GENOMIC DNA]</scope>
    <source>
        <strain evidence="16">DSM 16379 / KPA171202</strain>
    </source>
</reference>
<gene>
    <name evidence="15" type="ordered locus">PPA1362</name>
</gene>
<sequence>MAVMVDGEVPEEVTPKDLILALISEIGTGGGQGHMVEYRGEAIEKMSMEGRMTICNMSIEWGVRVGMVASDETTFTYLKDRPHAPRGAQWDKAVAYWRTLRTDDDATFDAEIHVDASNLAPLRYLGYQPGAGSPP</sequence>
<evidence type="ECO:0000259" key="14">
    <source>
        <dbReference type="Pfam" id="PF00330"/>
    </source>
</evidence>
<keyword evidence="12 15" id="KW-0456">Lyase</keyword>
<keyword evidence="8" id="KW-0028">Amino-acid biosynthesis</keyword>
<evidence type="ECO:0000256" key="3">
    <source>
        <dbReference type="ARBA" id="ARBA00002695"/>
    </source>
</evidence>
<dbReference type="InterPro" id="IPR015931">
    <property type="entry name" value="Acnase/IPM_dHydase_lsu_aba_1/3"/>
</dbReference>
<dbReference type="PANTHER" id="PTHR43822:SF9">
    <property type="entry name" value="3-ISOPROPYLMALATE DEHYDRATASE"/>
    <property type="match status" value="1"/>
</dbReference>
<dbReference type="GO" id="GO:0051539">
    <property type="term" value="F:4 iron, 4 sulfur cluster binding"/>
    <property type="evidence" value="ECO:0007669"/>
    <property type="project" value="UniProtKB-KW"/>
</dbReference>
<dbReference type="PATRIC" id="fig|267747.3.peg.1406"/>
<feature type="domain" description="Aconitase/3-isopropylmalate dehydratase large subunit alpha/beta/alpha" evidence="14">
    <location>
        <begin position="1"/>
        <end position="130"/>
    </location>
</feature>
<organism evidence="15 16">
    <name type="scientific">Cutibacterium acnes (strain DSM 16379 / KPA171202)</name>
    <name type="common">Propionibacterium acnes</name>
    <dbReference type="NCBI Taxonomy" id="267747"/>
    <lineage>
        <taxon>Bacteria</taxon>
        <taxon>Bacillati</taxon>
        <taxon>Actinomycetota</taxon>
        <taxon>Actinomycetes</taxon>
        <taxon>Propionibacteriales</taxon>
        <taxon>Propionibacteriaceae</taxon>
        <taxon>Cutibacterium</taxon>
    </lineage>
</organism>
<keyword evidence="11" id="KW-0411">Iron-sulfur</keyword>
<comment type="catalytic activity">
    <reaction evidence="1">
        <text>(2R,3S)-3-isopropylmalate = (2S)-2-isopropylmalate</text>
        <dbReference type="Rhea" id="RHEA:32287"/>
        <dbReference type="ChEBI" id="CHEBI:1178"/>
        <dbReference type="ChEBI" id="CHEBI:35121"/>
        <dbReference type="EC" id="4.2.1.33"/>
    </reaction>
</comment>
<keyword evidence="13" id="KW-0100">Branched-chain amino acid biosynthesis</keyword>
<dbReference type="PANTHER" id="PTHR43822">
    <property type="entry name" value="HOMOACONITASE, MITOCHONDRIAL-RELATED"/>
    <property type="match status" value="1"/>
</dbReference>
<dbReference type="EnsemblBacteria" id="AAT83115">
    <property type="protein sequence ID" value="AAT83115"/>
    <property type="gene ID" value="PPA1362"/>
</dbReference>
<dbReference type="GO" id="GO:0046872">
    <property type="term" value="F:metal ion binding"/>
    <property type="evidence" value="ECO:0007669"/>
    <property type="project" value="UniProtKB-KW"/>
</dbReference>
<dbReference type="InterPro" id="IPR050067">
    <property type="entry name" value="IPM_dehydratase_rel_enz"/>
</dbReference>
<dbReference type="KEGG" id="pac:PPA1362"/>
<evidence type="ECO:0000313" key="16">
    <source>
        <dbReference type="Proteomes" id="UP000000603"/>
    </source>
</evidence>
<accession>Q6A800</accession>
<evidence type="ECO:0000313" key="15">
    <source>
        <dbReference type="EMBL" id="AAT83115.1"/>
    </source>
</evidence>
<evidence type="ECO:0000256" key="8">
    <source>
        <dbReference type="ARBA" id="ARBA00022605"/>
    </source>
</evidence>
<evidence type="ECO:0000256" key="7">
    <source>
        <dbReference type="ARBA" id="ARBA00022485"/>
    </source>
</evidence>